<evidence type="ECO:0000313" key="10">
    <source>
        <dbReference type="Proteomes" id="UP000580517"/>
    </source>
</evidence>
<gene>
    <name evidence="9" type="ORF">H0A68_10010</name>
</gene>
<keyword evidence="10" id="KW-1185">Reference proteome</keyword>
<comment type="caution">
    <text evidence="9">The sequence shown here is derived from an EMBL/GenBank/DDBJ whole genome shotgun (WGS) entry which is preliminary data.</text>
</comment>
<sequence>MKAAPVRSLGIVPAIILSMGAAGGAHAAGFQLLEQSASGLGNAYAGSAAIAQDASTIFYNPAGMIKLDGINVSGGVNAIRPSFKFGNDGSTGPGGLWPVGTNTGGDAGSWGLVPNLYGSWRINPDWAVGLGIGAPFGLMTEYDDDWIGRFHSTKFSIESININPSVAYRVSDRLSIGAGLNWMHLDADYRRAAMLGPMGPEGRAGVKMNGDGWGWNVGMLYDITPDTRIGLSYRSAVKMDVDGDTKVYGPGPVGVLMRADAETSVKLPDTATLSFTHNLNDRWQLLADVSWTGWSKIESLDIYNSGPVPDDSLDLKFRDTWRIALGANYRASEKWTLRGGIAWDQSPVRDAEHRPTSLPDNNRYWVSVGARYNFSERASIDVGYAHLFVKDTDINNNAGPSKGTVRGDYSSNANIVGVQVSYRF</sequence>
<evidence type="ECO:0000256" key="8">
    <source>
        <dbReference type="SAM" id="SignalP"/>
    </source>
</evidence>
<dbReference type="Gene3D" id="2.40.160.60">
    <property type="entry name" value="Outer membrane protein transport protein (OMPP1/FadL/TodX)"/>
    <property type="match status" value="1"/>
</dbReference>
<evidence type="ECO:0000256" key="1">
    <source>
        <dbReference type="ARBA" id="ARBA00004571"/>
    </source>
</evidence>
<dbReference type="PANTHER" id="PTHR35093:SF3">
    <property type="entry name" value="LONG-CHAIN FATTY ACID TRANSPORT PROTEIN"/>
    <property type="match status" value="1"/>
</dbReference>
<proteinExistence type="inferred from homology"/>
<dbReference type="InterPro" id="IPR005017">
    <property type="entry name" value="OMPP1/FadL/TodX"/>
</dbReference>
<reference evidence="9 10" key="1">
    <citation type="submission" date="2020-07" db="EMBL/GenBank/DDBJ databases">
        <title>Taxonomic revisions and descriptions of new bacterial species based on genomic comparisons in the high-G+C-content subgroup of the family Alcaligenaceae.</title>
        <authorList>
            <person name="Szabo A."/>
            <person name="Felfoldi T."/>
        </authorList>
    </citation>
    <scope>NUCLEOTIDE SEQUENCE [LARGE SCALE GENOMIC DNA]</scope>
    <source>
        <strain evidence="9 10">DSM 25264</strain>
    </source>
</reference>
<dbReference type="RefSeq" id="WP_180029204.1">
    <property type="nucleotide sequence ID" value="NZ_JACCEW010000003.1"/>
</dbReference>
<evidence type="ECO:0000256" key="4">
    <source>
        <dbReference type="ARBA" id="ARBA00022692"/>
    </source>
</evidence>
<keyword evidence="7" id="KW-0998">Cell outer membrane</keyword>
<organism evidence="9 10">
    <name type="scientific">Allopusillimonas soli</name>
    <dbReference type="NCBI Taxonomy" id="659016"/>
    <lineage>
        <taxon>Bacteria</taxon>
        <taxon>Pseudomonadati</taxon>
        <taxon>Pseudomonadota</taxon>
        <taxon>Betaproteobacteria</taxon>
        <taxon>Burkholderiales</taxon>
        <taxon>Alcaligenaceae</taxon>
        <taxon>Allopusillimonas</taxon>
    </lineage>
</organism>
<keyword evidence="3" id="KW-1134">Transmembrane beta strand</keyword>
<comment type="subcellular location">
    <subcellularLocation>
        <location evidence="1">Cell outer membrane</location>
        <topology evidence="1">Multi-pass membrane protein</topology>
    </subcellularLocation>
</comment>
<keyword evidence="5 8" id="KW-0732">Signal</keyword>
<evidence type="ECO:0000256" key="2">
    <source>
        <dbReference type="ARBA" id="ARBA00008163"/>
    </source>
</evidence>
<dbReference type="EMBL" id="JACCEW010000003">
    <property type="protein sequence ID" value="NYT37205.1"/>
    <property type="molecule type" value="Genomic_DNA"/>
</dbReference>
<protein>
    <submittedName>
        <fullName evidence="9">Porin</fullName>
    </submittedName>
</protein>
<feature type="chain" id="PRO_5032538308" evidence="8">
    <location>
        <begin position="28"/>
        <end position="424"/>
    </location>
</feature>
<dbReference type="AlphaFoldDB" id="A0A853F954"/>
<accession>A0A853F954</accession>
<dbReference type="SUPFAM" id="SSF56935">
    <property type="entry name" value="Porins"/>
    <property type="match status" value="1"/>
</dbReference>
<dbReference type="GO" id="GO:0009279">
    <property type="term" value="C:cell outer membrane"/>
    <property type="evidence" value="ECO:0007669"/>
    <property type="project" value="UniProtKB-SubCell"/>
</dbReference>
<dbReference type="PANTHER" id="PTHR35093">
    <property type="entry name" value="OUTER MEMBRANE PROTEIN NMB0088-RELATED"/>
    <property type="match status" value="1"/>
</dbReference>
<feature type="signal peptide" evidence="8">
    <location>
        <begin position="1"/>
        <end position="27"/>
    </location>
</feature>
<keyword evidence="6" id="KW-0472">Membrane</keyword>
<name>A0A853F954_9BURK</name>
<dbReference type="Proteomes" id="UP000580517">
    <property type="component" value="Unassembled WGS sequence"/>
</dbReference>
<dbReference type="Pfam" id="PF03349">
    <property type="entry name" value="Toluene_X"/>
    <property type="match status" value="1"/>
</dbReference>
<dbReference type="GO" id="GO:0015483">
    <property type="term" value="F:long-chain fatty acid transporting porin activity"/>
    <property type="evidence" value="ECO:0007669"/>
    <property type="project" value="TreeGrafter"/>
</dbReference>
<evidence type="ECO:0000256" key="7">
    <source>
        <dbReference type="ARBA" id="ARBA00023237"/>
    </source>
</evidence>
<evidence type="ECO:0000256" key="5">
    <source>
        <dbReference type="ARBA" id="ARBA00022729"/>
    </source>
</evidence>
<comment type="similarity">
    <text evidence="2">Belongs to the OmpP1/FadL family.</text>
</comment>
<evidence type="ECO:0000256" key="6">
    <source>
        <dbReference type="ARBA" id="ARBA00023136"/>
    </source>
</evidence>
<keyword evidence="4" id="KW-0812">Transmembrane</keyword>
<evidence type="ECO:0000313" key="9">
    <source>
        <dbReference type="EMBL" id="NYT37205.1"/>
    </source>
</evidence>
<evidence type="ECO:0000256" key="3">
    <source>
        <dbReference type="ARBA" id="ARBA00022452"/>
    </source>
</evidence>